<evidence type="ECO:0000256" key="4">
    <source>
        <dbReference type="ARBA" id="ARBA00022475"/>
    </source>
</evidence>
<dbReference type="SMART" id="SM00220">
    <property type="entry name" value="S_TKc"/>
    <property type="match status" value="1"/>
</dbReference>
<dbReference type="SMART" id="SM00369">
    <property type="entry name" value="LRR_TYP"/>
    <property type="match status" value="8"/>
</dbReference>
<evidence type="ECO:0000256" key="18">
    <source>
        <dbReference type="ARBA" id="ARBA00023180"/>
    </source>
</evidence>
<reference evidence="24" key="1">
    <citation type="submission" date="2020-07" db="EMBL/GenBank/DDBJ databases">
        <title>Genome sequence and genetic diversity analysis of an under-domesticated orphan crop, white fonio (Digitaria exilis).</title>
        <authorList>
            <person name="Bennetzen J.L."/>
            <person name="Chen S."/>
            <person name="Ma X."/>
            <person name="Wang X."/>
            <person name="Yssel A.E.J."/>
            <person name="Chaluvadi S.R."/>
            <person name="Johnson M."/>
            <person name="Gangashetty P."/>
            <person name="Hamidou F."/>
            <person name="Sanogo M.D."/>
            <person name="Zwaenepoel A."/>
            <person name="Wallace J."/>
            <person name="Van De Peer Y."/>
            <person name="Van Deynze A."/>
        </authorList>
    </citation>
    <scope>NUCLEOTIDE SEQUENCE</scope>
    <source>
        <tissue evidence="24">Leaves</tissue>
    </source>
</reference>
<dbReference type="Pfam" id="PF07714">
    <property type="entry name" value="PK_Tyr_Ser-Thr"/>
    <property type="match status" value="1"/>
</dbReference>
<dbReference type="PROSITE" id="PS00108">
    <property type="entry name" value="PROTEIN_KINASE_ST"/>
    <property type="match status" value="1"/>
</dbReference>
<evidence type="ECO:0000256" key="13">
    <source>
        <dbReference type="ARBA" id="ARBA00022777"/>
    </source>
</evidence>
<dbReference type="Gene3D" id="3.80.10.10">
    <property type="entry name" value="Ribonuclease Inhibitor"/>
    <property type="match status" value="2"/>
</dbReference>
<dbReference type="InterPro" id="IPR000719">
    <property type="entry name" value="Prot_kinase_dom"/>
</dbReference>
<name>A0A835FA49_9POAL</name>
<keyword evidence="11" id="KW-0677">Repeat</keyword>
<dbReference type="Pfam" id="PF08263">
    <property type="entry name" value="LRRNT_2"/>
    <property type="match status" value="1"/>
</dbReference>
<keyword evidence="8" id="KW-0808">Transferase</keyword>
<evidence type="ECO:0000256" key="19">
    <source>
        <dbReference type="ARBA" id="ARBA00047899"/>
    </source>
</evidence>
<comment type="catalytic activity">
    <reaction evidence="20">
        <text>L-seryl-[protein] + ATP = O-phospho-L-seryl-[protein] + ADP + H(+)</text>
        <dbReference type="Rhea" id="RHEA:17989"/>
        <dbReference type="Rhea" id="RHEA-COMP:9863"/>
        <dbReference type="Rhea" id="RHEA-COMP:11604"/>
        <dbReference type="ChEBI" id="CHEBI:15378"/>
        <dbReference type="ChEBI" id="CHEBI:29999"/>
        <dbReference type="ChEBI" id="CHEBI:30616"/>
        <dbReference type="ChEBI" id="CHEBI:83421"/>
        <dbReference type="ChEBI" id="CHEBI:456216"/>
        <dbReference type="EC" id="2.7.11.1"/>
    </reaction>
</comment>
<dbReference type="Pfam" id="PF13855">
    <property type="entry name" value="LRR_8"/>
    <property type="match status" value="4"/>
</dbReference>
<dbReference type="FunFam" id="3.30.200.20:FF:000543">
    <property type="entry name" value="Putative leucine-rich repeat receptor-like serine/threonine-protein kinase"/>
    <property type="match status" value="1"/>
</dbReference>
<dbReference type="InterPro" id="IPR032675">
    <property type="entry name" value="LRR_dom_sf"/>
</dbReference>
<keyword evidence="10 22" id="KW-0732">Signal</keyword>
<feature type="domain" description="Protein kinase" evidence="23">
    <location>
        <begin position="677"/>
        <end position="967"/>
    </location>
</feature>
<evidence type="ECO:0000256" key="5">
    <source>
        <dbReference type="ARBA" id="ARBA00022527"/>
    </source>
</evidence>
<evidence type="ECO:0000256" key="9">
    <source>
        <dbReference type="ARBA" id="ARBA00022692"/>
    </source>
</evidence>
<keyword evidence="12 21" id="KW-0547">Nucleotide-binding</keyword>
<dbReference type="GO" id="GO:0005886">
    <property type="term" value="C:plasma membrane"/>
    <property type="evidence" value="ECO:0007669"/>
    <property type="project" value="UniProtKB-SubCell"/>
</dbReference>
<evidence type="ECO:0000313" key="24">
    <source>
        <dbReference type="EMBL" id="KAF8732965.1"/>
    </source>
</evidence>
<proteinExistence type="inferred from homology"/>
<feature type="chain" id="PRO_5032456533" description="non-specific serine/threonine protein kinase" evidence="22">
    <location>
        <begin position="22"/>
        <end position="1031"/>
    </location>
</feature>
<dbReference type="EC" id="2.7.11.1" evidence="3"/>
<dbReference type="PROSITE" id="PS50011">
    <property type="entry name" value="PROTEIN_KINASE_DOM"/>
    <property type="match status" value="1"/>
</dbReference>
<dbReference type="InterPro" id="IPR011009">
    <property type="entry name" value="Kinase-like_dom_sf"/>
</dbReference>
<keyword evidence="6" id="KW-0597">Phosphoprotein</keyword>
<dbReference type="SUPFAM" id="SSF52058">
    <property type="entry name" value="L domain-like"/>
    <property type="match status" value="1"/>
</dbReference>
<feature type="signal peptide" evidence="22">
    <location>
        <begin position="1"/>
        <end position="21"/>
    </location>
</feature>
<comment type="catalytic activity">
    <reaction evidence="19">
        <text>L-threonyl-[protein] + ATP = O-phospho-L-threonyl-[protein] + ADP + H(+)</text>
        <dbReference type="Rhea" id="RHEA:46608"/>
        <dbReference type="Rhea" id="RHEA-COMP:11060"/>
        <dbReference type="Rhea" id="RHEA-COMP:11605"/>
        <dbReference type="ChEBI" id="CHEBI:15378"/>
        <dbReference type="ChEBI" id="CHEBI:30013"/>
        <dbReference type="ChEBI" id="CHEBI:30616"/>
        <dbReference type="ChEBI" id="CHEBI:61977"/>
        <dbReference type="ChEBI" id="CHEBI:456216"/>
        <dbReference type="EC" id="2.7.11.1"/>
    </reaction>
</comment>
<organism evidence="24 25">
    <name type="scientific">Digitaria exilis</name>
    <dbReference type="NCBI Taxonomy" id="1010633"/>
    <lineage>
        <taxon>Eukaryota</taxon>
        <taxon>Viridiplantae</taxon>
        <taxon>Streptophyta</taxon>
        <taxon>Embryophyta</taxon>
        <taxon>Tracheophyta</taxon>
        <taxon>Spermatophyta</taxon>
        <taxon>Magnoliopsida</taxon>
        <taxon>Liliopsida</taxon>
        <taxon>Poales</taxon>
        <taxon>Poaceae</taxon>
        <taxon>PACMAD clade</taxon>
        <taxon>Panicoideae</taxon>
        <taxon>Panicodae</taxon>
        <taxon>Paniceae</taxon>
        <taxon>Anthephorinae</taxon>
        <taxon>Digitaria</taxon>
    </lineage>
</organism>
<keyword evidence="9" id="KW-0812">Transmembrane</keyword>
<gene>
    <name evidence="24" type="ORF">HU200_015316</name>
</gene>
<dbReference type="GO" id="GO:0004674">
    <property type="term" value="F:protein serine/threonine kinase activity"/>
    <property type="evidence" value="ECO:0007669"/>
    <property type="project" value="UniProtKB-KW"/>
</dbReference>
<evidence type="ECO:0000256" key="16">
    <source>
        <dbReference type="ARBA" id="ARBA00023136"/>
    </source>
</evidence>
<dbReference type="AlphaFoldDB" id="A0A835FA49"/>
<sequence>MAKLLIPIIIFHVGLVPIAVAAAGAAAAAPPAVPGDDRSALLAFMSNISSDPGGALAGWGRSPEFCNWTGVVCGAGGGHGRRRVVTQLVLSGKGLTGVISPALGKLSFLTVLDLSSNGFSGEIPPELGKMSKLTQLSLTNNLLEGTIPAGLGFLQRLYYLDLSGNQLTGGIPETLFCNCSSLQYLDLANNSLAGDITYSDECRLPSLRYLLLWSNDLSGAIPPALANSSMLEWIDFESNYLSGELPSQVFDRLPRLQYLYLSYNNLSSHDGNTDLDPFFHSLRNCTHLQELELAGNDLGGELSPFAGELPRALRQLHLEDNAISGSIPPNISVLVNLTYLNLSNNLLNGSIPPEMSHMRRLERLYLSNNLLSGEIPKSIGEIPHLGLVDFSGNRLAGAIPDTFSNITQLRRLMLHHNRLSGAIPPSLGDCLNLEILDLSYNGLQGPIPPYVAALSSLKLYLNLSNNHLEGPLPLELSKMDMIMALDLSANELAGTIPSQLGSCVALEFLNLSGNALHGALPASVAALPFLQVLDVSRNALSGPLPVSSLQLSTSLREANFSYNNFSGVVPHAGVLANLSPSAFVGNPGLCAGIATACELKHARRRRPLVPAVVGIVAAVSLMLTAVGCRSMVTAARAKQMSGRQSSSSMRLVGVEDEVEREHPRISYRELFEATGGFVQEGLIGAGRFGRVYEGTLRGGARVAVKVLDPKGGGEVSGSFKRECEVLRRTRHKNLVRVITTCSTDSFYALVLPLMPKGSLDGVLYPHGDDGGDIGGGGGGGGGLDFGQIMGIVSDVAEGMAYLHHYAPVRVVHCDLKPSNVLLDEEMRAVISDFGIARLVAGEEASSTSDESAPCNSITGLLQGSVGYIAPDVYSFGVMLLELVTGKRPTDVIFHEGLTLHDWVRRHYPHDVAVVLAHAPWRERALQSPEAAAELAAVVELIELGLVCTQHSPSLRPTMADVCHEITLLKEDLARHGGRRSFSTKDSLPLGETSMHAGCFRGGGLDGPSSSPSPPAATTMGLFIPWLGVAYY</sequence>
<keyword evidence="7" id="KW-0433">Leucine-rich repeat</keyword>
<dbReference type="Gene3D" id="3.30.200.20">
    <property type="entry name" value="Phosphorylase Kinase, domain 1"/>
    <property type="match status" value="1"/>
</dbReference>
<dbReference type="SUPFAM" id="SSF52047">
    <property type="entry name" value="RNI-like"/>
    <property type="match status" value="1"/>
</dbReference>
<evidence type="ECO:0000256" key="12">
    <source>
        <dbReference type="ARBA" id="ARBA00022741"/>
    </source>
</evidence>
<feature type="binding site" evidence="21">
    <location>
        <position position="705"/>
    </location>
    <ligand>
        <name>ATP</name>
        <dbReference type="ChEBI" id="CHEBI:30616"/>
    </ligand>
</feature>
<dbReference type="InterPro" id="IPR017441">
    <property type="entry name" value="Protein_kinase_ATP_BS"/>
</dbReference>
<dbReference type="InterPro" id="IPR003591">
    <property type="entry name" value="Leu-rich_rpt_typical-subtyp"/>
</dbReference>
<evidence type="ECO:0000256" key="11">
    <source>
        <dbReference type="ARBA" id="ARBA00022737"/>
    </source>
</evidence>
<keyword evidence="25" id="KW-1185">Reference proteome</keyword>
<dbReference type="PANTHER" id="PTHR48053:SF151">
    <property type="entry name" value="OS02G0216000 PROTEIN"/>
    <property type="match status" value="1"/>
</dbReference>
<evidence type="ECO:0000256" key="8">
    <source>
        <dbReference type="ARBA" id="ARBA00022679"/>
    </source>
</evidence>
<keyword evidence="16" id="KW-0472">Membrane</keyword>
<evidence type="ECO:0000256" key="14">
    <source>
        <dbReference type="ARBA" id="ARBA00022840"/>
    </source>
</evidence>
<dbReference type="EMBL" id="JACEFO010001603">
    <property type="protein sequence ID" value="KAF8732965.1"/>
    <property type="molecule type" value="Genomic_DNA"/>
</dbReference>
<evidence type="ECO:0000313" key="25">
    <source>
        <dbReference type="Proteomes" id="UP000636709"/>
    </source>
</evidence>
<evidence type="ECO:0000256" key="6">
    <source>
        <dbReference type="ARBA" id="ARBA00022553"/>
    </source>
</evidence>
<accession>A0A835FA49</accession>
<keyword evidence="15" id="KW-1133">Transmembrane helix</keyword>
<evidence type="ECO:0000256" key="2">
    <source>
        <dbReference type="ARBA" id="ARBA00008684"/>
    </source>
</evidence>
<dbReference type="Gene3D" id="1.10.510.10">
    <property type="entry name" value="Transferase(Phosphotransferase) domain 1"/>
    <property type="match status" value="1"/>
</dbReference>
<evidence type="ECO:0000256" key="3">
    <source>
        <dbReference type="ARBA" id="ARBA00012513"/>
    </source>
</evidence>
<keyword evidence="18" id="KW-0325">Glycoprotein</keyword>
<dbReference type="FunFam" id="3.80.10.10:FF:000363">
    <property type="entry name" value="Leucine-rich repeat family protein"/>
    <property type="match status" value="1"/>
</dbReference>
<evidence type="ECO:0000256" key="22">
    <source>
        <dbReference type="SAM" id="SignalP"/>
    </source>
</evidence>
<dbReference type="FunFam" id="1.10.510.10:FF:000358">
    <property type="entry name" value="Putative leucine-rich repeat receptor-like serine/threonine-protein kinase"/>
    <property type="match status" value="1"/>
</dbReference>
<dbReference type="InterPro" id="IPR001611">
    <property type="entry name" value="Leu-rich_rpt"/>
</dbReference>
<evidence type="ECO:0000256" key="17">
    <source>
        <dbReference type="ARBA" id="ARBA00023170"/>
    </source>
</evidence>
<evidence type="ECO:0000256" key="7">
    <source>
        <dbReference type="ARBA" id="ARBA00022614"/>
    </source>
</evidence>
<evidence type="ECO:0000259" key="23">
    <source>
        <dbReference type="PROSITE" id="PS50011"/>
    </source>
</evidence>
<evidence type="ECO:0000256" key="15">
    <source>
        <dbReference type="ARBA" id="ARBA00022989"/>
    </source>
</evidence>
<dbReference type="OrthoDB" id="4062651at2759"/>
<dbReference type="Pfam" id="PF13516">
    <property type="entry name" value="LRR_6"/>
    <property type="match status" value="1"/>
</dbReference>
<protein>
    <recommendedName>
        <fullName evidence="3">non-specific serine/threonine protein kinase</fullName>
        <ecNumber evidence="3">2.7.11.1</ecNumber>
    </recommendedName>
</protein>
<keyword evidence="5" id="KW-0723">Serine/threonine-protein kinase</keyword>
<comment type="similarity">
    <text evidence="2">Belongs to the protein kinase superfamily. Ser/Thr protein kinase family.</text>
</comment>
<evidence type="ECO:0000256" key="10">
    <source>
        <dbReference type="ARBA" id="ARBA00022729"/>
    </source>
</evidence>
<dbReference type="GO" id="GO:0005524">
    <property type="term" value="F:ATP binding"/>
    <property type="evidence" value="ECO:0007669"/>
    <property type="project" value="UniProtKB-UniRule"/>
</dbReference>
<dbReference type="InterPro" id="IPR013210">
    <property type="entry name" value="LRR_N_plant-typ"/>
</dbReference>
<dbReference type="Pfam" id="PF00560">
    <property type="entry name" value="LRR_1"/>
    <property type="match status" value="2"/>
</dbReference>
<keyword evidence="4" id="KW-1003">Cell membrane</keyword>
<evidence type="ECO:0000256" key="20">
    <source>
        <dbReference type="ARBA" id="ARBA00048679"/>
    </source>
</evidence>
<comment type="subcellular location">
    <subcellularLocation>
        <location evidence="1">Cell membrane</location>
        <topology evidence="1">Single-pass membrane protein</topology>
    </subcellularLocation>
</comment>
<dbReference type="PROSITE" id="PS00107">
    <property type="entry name" value="PROTEIN_KINASE_ATP"/>
    <property type="match status" value="1"/>
</dbReference>
<dbReference type="PANTHER" id="PTHR48053">
    <property type="entry name" value="LEUCINE RICH REPEAT FAMILY PROTEIN, EXPRESSED"/>
    <property type="match status" value="1"/>
</dbReference>
<dbReference type="FunFam" id="3.80.10.10:FF:001028">
    <property type="entry name" value="Putative leucine-rich repeat receptor-like serine/threonine-protein kinase"/>
    <property type="match status" value="1"/>
</dbReference>
<evidence type="ECO:0000256" key="21">
    <source>
        <dbReference type="PROSITE-ProRule" id="PRU10141"/>
    </source>
</evidence>
<dbReference type="InterPro" id="IPR051716">
    <property type="entry name" value="Plant_RL_S/T_kinase"/>
</dbReference>
<dbReference type="PROSITE" id="PS51450">
    <property type="entry name" value="LRR"/>
    <property type="match status" value="2"/>
</dbReference>
<keyword evidence="13" id="KW-0418">Kinase</keyword>
<keyword evidence="17" id="KW-0675">Receptor</keyword>
<dbReference type="Proteomes" id="UP000636709">
    <property type="component" value="Unassembled WGS sequence"/>
</dbReference>
<comment type="caution">
    <text evidence="24">The sequence shown here is derived from an EMBL/GenBank/DDBJ whole genome shotgun (WGS) entry which is preliminary data.</text>
</comment>
<dbReference type="SUPFAM" id="SSF56112">
    <property type="entry name" value="Protein kinase-like (PK-like)"/>
    <property type="match status" value="1"/>
</dbReference>
<dbReference type="InterPro" id="IPR008271">
    <property type="entry name" value="Ser/Thr_kinase_AS"/>
</dbReference>
<evidence type="ECO:0000256" key="1">
    <source>
        <dbReference type="ARBA" id="ARBA00004162"/>
    </source>
</evidence>
<keyword evidence="14 21" id="KW-0067">ATP-binding</keyword>
<dbReference type="InterPro" id="IPR001245">
    <property type="entry name" value="Ser-Thr/Tyr_kinase_cat_dom"/>
</dbReference>